<dbReference type="Proteomes" id="UP000036987">
    <property type="component" value="Unassembled WGS sequence"/>
</dbReference>
<gene>
    <name evidence="1" type="ORF">ZOSMA_200G00330</name>
</gene>
<keyword evidence="2" id="KW-1185">Reference proteome</keyword>
<reference evidence="2" key="1">
    <citation type="journal article" date="2016" name="Nature">
        <title>The genome of the seagrass Zostera marina reveals angiosperm adaptation to the sea.</title>
        <authorList>
            <person name="Olsen J.L."/>
            <person name="Rouze P."/>
            <person name="Verhelst B."/>
            <person name="Lin Y.-C."/>
            <person name="Bayer T."/>
            <person name="Collen J."/>
            <person name="Dattolo E."/>
            <person name="De Paoli E."/>
            <person name="Dittami S."/>
            <person name="Maumus F."/>
            <person name="Michel G."/>
            <person name="Kersting A."/>
            <person name="Lauritano C."/>
            <person name="Lohaus R."/>
            <person name="Toepel M."/>
            <person name="Tonon T."/>
            <person name="Vanneste K."/>
            <person name="Amirebrahimi M."/>
            <person name="Brakel J."/>
            <person name="Bostroem C."/>
            <person name="Chovatia M."/>
            <person name="Grimwood J."/>
            <person name="Jenkins J.W."/>
            <person name="Jueterbock A."/>
            <person name="Mraz A."/>
            <person name="Stam W.T."/>
            <person name="Tice H."/>
            <person name="Bornberg-Bauer E."/>
            <person name="Green P.J."/>
            <person name="Pearson G.A."/>
            <person name="Procaccini G."/>
            <person name="Duarte C.M."/>
            <person name="Schmutz J."/>
            <person name="Reusch T.B.H."/>
            <person name="Van de Peer Y."/>
        </authorList>
    </citation>
    <scope>NUCLEOTIDE SEQUENCE [LARGE SCALE GENOMIC DNA]</scope>
    <source>
        <strain evidence="2">cv. Finnish</strain>
    </source>
</reference>
<protein>
    <submittedName>
        <fullName evidence="1">Uncharacterized protein</fullName>
    </submittedName>
</protein>
<dbReference type="EMBL" id="LFYR01000731">
    <property type="protein sequence ID" value="KMZ70028.1"/>
    <property type="molecule type" value="Genomic_DNA"/>
</dbReference>
<evidence type="ECO:0000313" key="1">
    <source>
        <dbReference type="EMBL" id="KMZ70028.1"/>
    </source>
</evidence>
<sequence length="311" mass="36012">MENIEQVEIFEKAVSQFYANLIYSKHDSSLSTLVNNFDMDISKEILPRWGPLPREGICIHMIKGLESLPFTCTSQQLWTSLTNASDSRKEGKIHYKDLTETALILLTIIDNCLCPVTIMIDKPTMMAQVAAFCILNRIKVDWTSLVMHNMAMVSKVPKKERHYPRHISKFLNKENLHLYVSEDSKIHPLKYFTTSSFKQKLLKRSYKADKKEMNAIREEISEMKLILDAHMDMALLNTDTMMGLKNIHTKSDNFDDEVLRQIVLVDKNYKNLKEQIKLNEVKIELAKAKVKNICVNQELLLKKLGFTTKND</sequence>
<comment type="caution">
    <text evidence="1">The sequence shown here is derived from an EMBL/GenBank/DDBJ whole genome shotgun (WGS) entry which is preliminary data.</text>
</comment>
<accession>A0A0K9PLT6</accession>
<proteinExistence type="predicted"/>
<name>A0A0K9PLT6_ZOSMR</name>
<organism evidence="1 2">
    <name type="scientific">Zostera marina</name>
    <name type="common">Eelgrass</name>
    <dbReference type="NCBI Taxonomy" id="29655"/>
    <lineage>
        <taxon>Eukaryota</taxon>
        <taxon>Viridiplantae</taxon>
        <taxon>Streptophyta</taxon>
        <taxon>Embryophyta</taxon>
        <taxon>Tracheophyta</taxon>
        <taxon>Spermatophyta</taxon>
        <taxon>Magnoliopsida</taxon>
        <taxon>Liliopsida</taxon>
        <taxon>Zosteraceae</taxon>
        <taxon>Zostera</taxon>
    </lineage>
</organism>
<dbReference type="AlphaFoldDB" id="A0A0K9PLT6"/>
<evidence type="ECO:0000313" key="2">
    <source>
        <dbReference type="Proteomes" id="UP000036987"/>
    </source>
</evidence>